<reference evidence="13 14" key="1">
    <citation type="submission" date="2024-04" db="EMBL/GenBank/DDBJ databases">
        <authorList>
            <person name="Abashina T."/>
            <person name="Shaikin A."/>
        </authorList>
    </citation>
    <scope>NUCLEOTIDE SEQUENCE [LARGE SCALE GENOMIC DNA]</scope>
    <source>
        <strain evidence="13 14">AAFK</strain>
    </source>
</reference>
<dbReference type="InterPro" id="IPR002646">
    <property type="entry name" value="PolA_pol_head_dom"/>
</dbReference>
<dbReference type="GO" id="GO:1990817">
    <property type="term" value="F:poly(A) RNA polymerase activity"/>
    <property type="evidence" value="ECO:0007669"/>
    <property type="project" value="UniProtKB-EC"/>
</dbReference>
<keyword evidence="5 7" id="KW-0694">RNA-binding</keyword>
<keyword evidence="4 7" id="KW-0067">ATP-binding</keyword>
<dbReference type="Gene3D" id="1.10.3090.10">
    <property type="entry name" value="cca-adding enzyme, domain 2"/>
    <property type="match status" value="1"/>
</dbReference>
<dbReference type="PANTHER" id="PTHR43051:SF1">
    <property type="entry name" value="POLYNUCLEOTIDE ADENYLYLTRANSFERASE FAMILY PROTEIN"/>
    <property type="match status" value="1"/>
</dbReference>
<dbReference type="CDD" id="cd05398">
    <property type="entry name" value="NT_ClassII-CCAase"/>
    <property type="match status" value="1"/>
</dbReference>
<evidence type="ECO:0000259" key="11">
    <source>
        <dbReference type="Pfam" id="PF12626"/>
    </source>
</evidence>
<dbReference type="Proteomes" id="UP001446205">
    <property type="component" value="Unassembled WGS sequence"/>
</dbReference>
<dbReference type="SUPFAM" id="SSF81301">
    <property type="entry name" value="Nucleotidyltransferase"/>
    <property type="match status" value="1"/>
</dbReference>
<comment type="catalytic activity">
    <reaction evidence="7">
        <text>RNA(n) + ATP = RNA(n)-3'-adenine ribonucleotide + diphosphate</text>
        <dbReference type="Rhea" id="RHEA:11332"/>
        <dbReference type="Rhea" id="RHEA-COMP:14527"/>
        <dbReference type="Rhea" id="RHEA-COMP:17347"/>
        <dbReference type="ChEBI" id="CHEBI:30616"/>
        <dbReference type="ChEBI" id="CHEBI:33019"/>
        <dbReference type="ChEBI" id="CHEBI:140395"/>
        <dbReference type="ChEBI" id="CHEBI:173115"/>
        <dbReference type="EC" id="2.7.7.19"/>
    </reaction>
</comment>
<evidence type="ECO:0000256" key="2">
    <source>
        <dbReference type="ARBA" id="ARBA00022679"/>
    </source>
</evidence>
<evidence type="ECO:0000313" key="13">
    <source>
        <dbReference type="EMBL" id="MEK8090343.1"/>
    </source>
</evidence>
<comment type="similarity">
    <text evidence="7 8">Belongs to the tRNA nucleotidyltransferase/poly(A) polymerase family.</text>
</comment>
<feature type="compositionally biased region" description="Basic residues" evidence="9">
    <location>
        <begin position="450"/>
        <end position="460"/>
    </location>
</feature>
<keyword evidence="2 7" id="KW-0808">Transferase</keyword>
<feature type="active site" evidence="7">
    <location>
        <position position="57"/>
    </location>
</feature>
<evidence type="ECO:0000256" key="1">
    <source>
        <dbReference type="ARBA" id="ARBA00022664"/>
    </source>
</evidence>
<evidence type="ECO:0000256" key="5">
    <source>
        <dbReference type="ARBA" id="ARBA00022884"/>
    </source>
</evidence>
<evidence type="ECO:0000313" key="14">
    <source>
        <dbReference type="Proteomes" id="UP001446205"/>
    </source>
</evidence>
<protein>
    <recommendedName>
        <fullName evidence="7">Poly(A) polymerase I</fullName>
        <shortName evidence="7">PAP I</shortName>
        <ecNumber evidence="7">2.7.7.19</ecNumber>
    </recommendedName>
</protein>
<feature type="domain" description="tRNA nucleotidyltransferase/poly(A) polymerase RNA and SrmB- binding" evidence="12">
    <location>
        <begin position="210"/>
        <end position="272"/>
    </location>
</feature>
<evidence type="ECO:0000256" key="7">
    <source>
        <dbReference type="HAMAP-Rule" id="MF_00957"/>
    </source>
</evidence>
<gene>
    <name evidence="7 13" type="primary">pcnB</name>
    <name evidence="13" type="ORF">WOB96_11290</name>
</gene>
<dbReference type="InterPro" id="IPR032828">
    <property type="entry name" value="PolyA_RNA-bd"/>
</dbReference>
<dbReference type="EC" id="2.7.7.19" evidence="7"/>
<dbReference type="Pfam" id="PF12627">
    <property type="entry name" value="PolyA_pol_RNAbd"/>
    <property type="match status" value="1"/>
</dbReference>
<evidence type="ECO:0000259" key="10">
    <source>
        <dbReference type="Pfam" id="PF01743"/>
    </source>
</evidence>
<dbReference type="HAMAP" id="MF_00957">
    <property type="entry name" value="PolyA_pol"/>
    <property type="match status" value="1"/>
</dbReference>
<accession>A0ABU9DCY2</accession>
<dbReference type="InterPro" id="IPR043519">
    <property type="entry name" value="NT_sf"/>
</dbReference>
<dbReference type="InterPro" id="IPR052191">
    <property type="entry name" value="tRNA_ntf/polyA_polymerase_I"/>
</dbReference>
<keyword evidence="3 7" id="KW-0547">Nucleotide-binding</keyword>
<feature type="active site" evidence="7">
    <location>
        <position position="152"/>
    </location>
</feature>
<feature type="domain" description="Poly A polymerase head" evidence="10">
    <location>
        <begin position="37"/>
        <end position="183"/>
    </location>
</feature>
<comment type="function">
    <text evidence="7">Adds poly(A) tail to the 3' end of many RNAs, which usually targets these RNAs for decay. Plays a significant role in the global control of gene expression, through influencing the rate of transcript degradation, and in the general RNA quality control.</text>
</comment>
<evidence type="ECO:0000256" key="9">
    <source>
        <dbReference type="SAM" id="MobiDB-lite"/>
    </source>
</evidence>
<feature type="region of interest" description="Disordered" evidence="9">
    <location>
        <begin position="424"/>
        <end position="467"/>
    </location>
</feature>
<proteinExistence type="inferred from homology"/>
<dbReference type="Gene3D" id="3.30.460.10">
    <property type="entry name" value="Beta Polymerase, domain 2"/>
    <property type="match status" value="1"/>
</dbReference>
<dbReference type="Pfam" id="PF01743">
    <property type="entry name" value="PolyA_pol"/>
    <property type="match status" value="1"/>
</dbReference>
<evidence type="ECO:0000256" key="6">
    <source>
        <dbReference type="ARBA" id="ARBA00023163"/>
    </source>
</evidence>
<dbReference type="NCBIfam" id="TIGR01942">
    <property type="entry name" value="pcnB"/>
    <property type="match status" value="1"/>
</dbReference>
<dbReference type="RefSeq" id="WP_341371399.1">
    <property type="nucleotide sequence ID" value="NZ_JBBPCO010000011.1"/>
</dbReference>
<dbReference type="InterPro" id="IPR010206">
    <property type="entry name" value="PolA_pol_I"/>
</dbReference>
<sequence length="467" mass="53437">MEQPYLVPRSAHELSRKQISQAALRVLYGLKDAGFQAYLVGGGVRDLLLGREPKDFDVVTDARPEEVRRIFRNARLIGRRFILVHVYFQQEIIEVATFRCGNQQADVEDTLDPDEALDEVEGWADAMVQDENGRLLADNLYGNLEDDIFRRDFTVNALYYNIADFSILDRVGGLEDLRAGRLRVIGEPEVRYREDPVRMLRAIRFAAKLGFRLAPETEAPLQSLGHLLHEVPPARLFDESLKLFLAGHAVESYEWLRQHDLFQYLFPATERALSREHEHFPLILLHKALENTDARIAEGKPVTPAFLFAALLWEPVRLEADTLVQQGMPEAVALQQAASQVVQEQTRHIAIPKRFSVPMREIWDLQSRFQQRRGRRPFSLLAHPRFRAAYDFLLLRVAAGEVAEELGAWWTEFQDASNERKMTLVREAPVAPAPTTPGAEGVEGEPVTRGPRRRRRRTTKRKDVAQP</sequence>
<dbReference type="SUPFAM" id="SSF81891">
    <property type="entry name" value="Poly A polymerase C-terminal region-like"/>
    <property type="match status" value="1"/>
</dbReference>
<comment type="caution">
    <text evidence="13">The sequence shown here is derived from an EMBL/GenBank/DDBJ whole genome shotgun (WGS) entry which is preliminary data.</text>
</comment>
<feature type="active site" evidence="7">
    <location>
        <position position="55"/>
    </location>
</feature>
<keyword evidence="6 7" id="KW-0804">Transcription</keyword>
<evidence type="ECO:0000259" key="12">
    <source>
        <dbReference type="Pfam" id="PF12627"/>
    </source>
</evidence>
<evidence type="ECO:0000256" key="4">
    <source>
        <dbReference type="ARBA" id="ARBA00022840"/>
    </source>
</evidence>
<evidence type="ECO:0000256" key="8">
    <source>
        <dbReference type="RuleBase" id="RU003953"/>
    </source>
</evidence>
<organism evidence="13 14">
    <name type="scientific">Thermithiobacillus plumbiphilus</name>
    <dbReference type="NCBI Taxonomy" id="1729899"/>
    <lineage>
        <taxon>Bacteria</taxon>
        <taxon>Pseudomonadati</taxon>
        <taxon>Pseudomonadota</taxon>
        <taxon>Acidithiobacillia</taxon>
        <taxon>Acidithiobacillales</taxon>
        <taxon>Thermithiobacillaceae</taxon>
        <taxon>Thermithiobacillus</taxon>
    </lineage>
</organism>
<name>A0ABU9DCY2_9PROT</name>
<dbReference type="InterPro" id="IPR025866">
    <property type="entry name" value="PolyA_pol_arg_C_dom"/>
</dbReference>
<keyword evidence="14" id="KW-1185">Reference proteome</keyword>
<dbReference type="PANTHER" id="PTHR43051">
    <property type="entry name" value="POLYNUCLEOTIDE ADENYLYLTRANSFERASE FAMILY PROTEIN"/>
    <property type="match status" value="1"/>
</dbReference>
<dbReference type="EMBL" id="JBBPCO010000011">
    <property type="protein sequence ID" value="MEK8090343.1"/>
    <property type="molecule type" value="Genomic_DNA"/>
</dbReference>
<evidence type="ECO:0000256" key="3">
    <source>
        <dbReference type="ARBA" id="ARBA00022741"/>
    </source>
</evidence>
<dbReference type="Pfam" id="PF12626">
    <property type="entry name" value="PolyA_pol_arg_C"/>
    <property type="match status" value="1"/>
</dbReference>
<feature type="domain" description="Polymerase A arginine-rich C-terminal" evidence="11">
    <location>
        <begin position="326"/>
        <end position="457"/>
    </location>
</feature>
<keyword evidence="1 7" id="KW-0507">mRNA processing</keyword>
<keyword evidence="13" id="KW-0548">Nucleotidyltransferase</keyword>